<dbReference type="STRING" id="1336337.A0A3N4JIY8"/>
<dbReference type="EMBL" id="ML120412">
    <property type="protein sequence ID" value="RPA96681.1"/>
    <property type="molecule type" value="Genomic_DNA"/>
</dbReference>
<keyword evidence="3" id="KW-1185">Reference proteome</keyword>
<organism evidence="2 3">
    <name type="scientific">Choiromyces venosus 120613-1</name>
    <dbReference type="NCBI Taxonomy" id="1336337"/>
    <lineage>
        <taxon>Eukaryota</taxon>
        <taxon>Fungi</taxon>
        <taxon>Dikarya</taxon>
        <taxon>Ascomycota</taxon>
        <taxon>Pezizomycotina</taxon>
        <taxon>Pezizomycetes</taxon>
        <taxon>Pezizales</taxon>
        <taxon>Tuberaceae</taxon>
        <taxon>Choiromyces</taxon>
    </lineage>
</organism>
<dbReference type="InterPro" id="IPR013154">
    <property type="entry name" value="ADH-like_N"/>
</dbReference>
<protein>
    <submittedName>
        <fullName evidence="2">Zinc-binding oxidoreductase</fullName>
    </submittedName>
</protein>
<dbReference type="InterPro" id="IPR036291">
    <property type="entry name" value="NAD(P)-bd_dom_sf"/>
</dbReference>
<dbReference type="SUPFAM" id="SSF51735">
    <property type="entry name" value="NAD(P)-binding Rossmann-fold domains"/>
    <property type="match status" value="1"/>
</dbReference>
<dbReference type="Gene3D" id="3.40.50.720">
    <property type="entry name" value="NAD(P)-binding Rossmann-like Domain"/>
    <property type="match status" value="1"/>
</dbReference>
<dbReference type="InterPro" id="IPR013149">
    <property type="entry name" value="ADH-like_C"/>
</dbReference>
<dbReference type="Pfam" id="PF08240">
    <property type="entry name" value="ADH_N"/>
    <property type="match status" value="1"/>
</dbReference>
<gene>
    <name evidence="2" type="ORF">L873DRAFT_1829328</name>
</gene>
<accession>A0A3N4JIY8</accession>
<evidence type="ECO:0000259" key="1">
    <source>
        <dbReference type="SMART" id="SM00829"/>
    </source>
</evidence>
<dbReference type="AlphaFoldDB" id="A0A3N4JIY8"/>
<dbReference type="InterPro" id="IPR011032">
    <property type="entry name" value="GroES-like_sf"/>
</dbReference>
<dbReference type="InterPro" id="IPR020843">
    <property type="entry name" value="ER"/>
</dbReference>
<dbReference type="GO" id="GO:0016491">
    <property type="term" value="F:oxidoreductase activity"/>
    <property type="evidence" value="ECO:0007669"/>
    <property type="project" value="InterPro"/>
</dbReference>
<dbReference type="Proteomes" id="UP000276215">
    <property type="component" value="Unassembled WGS sequence"/>
</dbReference>
<dbReference type="SMART" id="SM00829">
    <property type="entry name" value="PKS_ER"/>
    <property type="match status" value="1"/>
</dbReference>
<feature type="domain" description="Enoyl reductase (ER)" evidence="1">
    <location>
        <begin position="20"/>
        <end position="285"/>
    </location>
</feature>
<reference evidence="2 3" key="1">
    <citation type="journal article" date="2018" name="Nat. Ecol. Evol.">
        <title>Pezizomycetes genomes reveal the molecular basis of ectomycorrhizal truffle lifestyle.</title>
        <authorList>
            <person name="Murat C."/>
            <person name="Payen T."/>
            <person name="Noel B."/>
            <person name="Kuo A."/>
            <person name="Morin E."/>
            <person name="Chen J."/>
            <person name="Kohler A."/>
            <person name="Krizsan K."/>
            <person name="Balestrini R."/>
            <person name="Da Silva C."/>
            <person name="Montanini B."/>
            <person name="Hainaut M."/>
            <person name="Levati E."/>
            <person name="Barry K.W."/>
            <person name="Belfiori B."/>
            <person name="Cichocki N."/>
            <person name="Clum A."/>
            <person name="Dockter R.B."/>
            <person name="Fauchery L."/>
            <person name="Guy J."/>
            <person name="Iotti M."/>
            <person name="Le Tacon F."/>
            <person name="Lindquist E.A."/>
            <person name="Lipzen A."/>
            <person name="Malagnac F."/>
            <person name="Mello A."/>
            <person name="Molinier V."/>
            <person name="Miyauchi S."/>
            <person name="Poulain J."/>
            <person name="Riccioni C."/>
            <person name="Rubini A."/>
            <person name="Sitrit Y."/>
            <person name="Splivallo R."/>
            <person name="Traeger S."/>
            <person name="Wang M."/>
            <person name="Zifcakova L."/>
            <person name="Wipf D."/>
            <person name="Zambonelli A."/>
            <person name="Paolocci F."/>
            <person name="Nowrousian M."/>
            <person name="Ottonello S."/>
            <person name="Baldrian P."/>
            <person name="Spatafora J.W."/>
            <person name="Henrissat B."/>
            <person name="Nagy L.G."/>
            <person name="Aury J.M."/>
            <person name="Wincker P."/>
            <person name="Grigoriev I.V."/>
            <person name="Bonfante P."/>
            <person name="Martin F.M."/>
        </authorList>
    </citation>
    <scope>NUCLEOTIDE SEQUENCE [LARGE SCALE GENOMIC DNA]</scope>
    <source>
        <strain evidence="2 3">120613-1</strain>
    </source>
</reference>
<dbReference type="Pfam" id="PF00107">
    <property type="entry name" value="ADH_zinc_N"/>
    <property type="match status" value="1"/>
</dbReference>
<dbReference type="SUPFAM" id="SSF50129">
    <property type="entry name" value="GroES-like"/>
    <property type="match status" value="1"/>
</dbReference>
<dbReference type="InterPro" id="IPR052711">
    <property type="entry name" value="Zinc_ADH-like"/>
</dbReference>
<dbReference type="OrthoDB" id="9930022at2759"/>
<dbReference type="PANTHER" id="PTHR45033:SF2">
    <property type="entry name" value="ZINC-TYPE ALCOHOL DEHYDROGENASE-LIKE PROTEIN C1773.06C"/>
    <property type="match status" value="1"/>
</dbReference>
<dbReference type="Gene3D" id="3.90.180.10">
    <property type="entry name" value="Medium-chain alcohol dehydrogenases, catalytic domain"/>
    <property type="match status" value="2"/>
</dbReference>
<sequence length="305" mass="32637">MASSNVTKSAAQWVIHDAKAGFDGLELETKGIPSLGPHDVLVKMKAASLNFRVLFILTGSYPFLVPTTDGAGEVVAIGPQVKQFKEGDKDNGSIITGLGGVLGGALREYGVFHEQGLVLKPGQYVLVQGTGGVSIFALQFAKAAGAFVVATSSSADKAKFPKEQRADVLTNYGETPNWGEEARKHTPNSSSFGRIVEIGGPHTLLQSLAAIKFGGIISLIRFSLFRVCTVRGILVGSRDMVLGMGAAVEVNVIKPVVDKKIFGFKEAKDAYLYQWEQKHIEITAVPQSTNHNIVNLSKVVIKINE</sequence>
<name>A0A3N4JIY8_9PEZI</name>
<evidence type="ECO:0000313" key="2">
    <source>
        <dbReference type="EMBL" id="RPA96681.1"/>
    </source>
</evidence>
<dbReference type="PANTHER" id="PTHR45033">
    <property type="match status" value="1"/>
</dbReference>
<dbReference type="CDD" id="cd08276">
    <property type="entry name" value="MDR7"/>
    <property type="match status" value="1"/>
</dbReference>
<proteinExistence type="predicted"/>
<evidence type="ECO:0000313" key="3">
    <source>
        <dbReference type="Proteomes" id="UP000276215"/>
    </source>
</evidence>